<dbReference type="GO" id="GO:0016020">
    <property type="term" value="C:membrane"/>
    <property type="evidence" value="ECO:0007669"/>
    <property type="project" value="InterPro"/>
</dbReference>
<proteinExistence type="predicted"/>
<reference evidence="2 3" key="1">
    <citation type="journal article" date="2010" name="J. Bacteriol.">
        <title>Comparative genomic characterization of Actinobacillus pleuropneumoniae.</title>
        <authorList>
            <person name="Xu Z."/>
            <person name="Chen X."/>
            <person name="Li L."/>
            <person name="Li T."/>
            <person name="Wang S."/>
            <person name="Chen H."/>
            <person name="Zhou R."/>
        </authorList>
    </citation>
    <scope>NUCLEOTIDE SEQUENCE [LARGE SCALE GENOMIC DNA]</scope>
    <source>
        <strain evidence="2 3">Femo</strain>
    </source>
</reference>
<evidence type="ECO:0000256" key="1">
    <source>
        <dbReference type="SAM" id="MobiDB-lite"/>
    </source>
</evidence>
<dbReference type="Pfam" id="PF06519">
    <property type="entry name" value="TolA"/>
    <property type="match status" value="1"/>
</dbReference>
<gene>
    <name evidence="2" type="ORF">appser6_3550</name>
</gene>
<protein>
    <submittedName>
        <fullName evidence="2">Cell envelope integrity inner membrane protein TolA</fullName>
    </submittedName>
</protein>
<name>A0A828Q4Z3_ACTPL</name>
<sequence length="190" mass="19846">EAKLKAEKEAKEKAEKEAKLKAEKDAKAKAEKEAKAKAAAEAKAKADAAAKAAQAKNNKALDDFLSGGDIGGGSSKGGNKNTAGSQGSGNAKGIGDGRGTADTGYAQLIKKKLARTYRVDPSFSGRECQVKIFIDPAGNITNHQVLSGPDDICRAAVTAITSARNVPRAPNEETYNKYKSPIIKFGLKVL</sequence>
<dbReference type="EMBL" id="ADOG01000007">
    <property type="protein sequence ID" value="EFM92539.1"/>
    <property type="molecule type" value="Genomic_DNA"/>
</dbReference>
<dbReference type="SUPFAM" id="SSF74653">
    <property type="entry name" value="TolA/TonB C-terminal domain"/>
    <property type="match status" value="1"/>
</dbReference>
<dbReference type="NCBIfam" id="TIGR02794">
    <property type="entry name" value="tolA_full"/>
    <property type="match status" value="1"/>
</dbReference>
<dbReference type="Proteomes" id="UP000005341">
    <property type="component" value="Unassembled WGS sequence"/>
</dbReference>
<feature type="non-terminal residue" evidence="2">
    <location>
        <position position="1"/>
    </location>
</feature>
<feature type="compositionally biased region" description="Basic and acidic residues" evidence="1">
    <location>
        <begin position="1"/>
        <end position="48"/>
    </location>
</feature>
<dbReference type="RefSeq" id="WP_005607043.1">
    <property type="nucleotide sequence ID" value="NZ_ADOG01000007.1"/>
</dbReference>
<evidence type="ECO:0000313" key="2">
    <source>
        <dbReference type="EMBL" id="EFM92539.1"/>
    </source>
</evidence>
<dbReference type="GO" id="GO:0043213">
    <property type="term" value="P:bacteriocin transport"/>
    <property type="evidence" value="ECO:0007669"/>
    <property type="project" value="InterPro"/>
</dbReference>
<feature type="compositionally biased region" description="Gly residues" evidence="1">
    <location>
        <begin position="86"/>
        <end position="97"/>
    </location>
</feature>
<comment type="caution">
    <text evidence="2">The sequence shown here is derived from an EMBL/GenBank/DDBJ whole genome shotgun (WGS) entry which is preliminary data.</text>
</comment>
<dbReference type="AlphaFoldDB" id="A0A828Q4Z3"/>
<dbReference type="Gene3D" id="3.30.1150.10">
    <property type="match status" value="1"/>
</dbReference>
<evidence type="ECO:0000313" key="3">
    <source>
        <dbReference type="Proteomes" id="UP000005341"/>
    </source>
</evidence>
<dbReference type="GO" id="GO:0019534">
    <property type="term" value="F:toxin transmembrane transporter activity"/>
    <property type="evidence" value="ECO:0007669"/>
    <property type="project" value="InterPro"/>
</dbReference>
<feature type="region of interest" description="Disordered" evidence="1">
    <location>
        <begin position="72"/>
        <end position="97"/>
    </location>
</feature>
<feature type="region of interest" description="Disordered" evidence="1">
    <location>
        <begin position="1"/>
        <end position="53"/>
    </location>
</feature>
<accession>A0A828Q4Z3</accession>
<organism evidence="2 3">
    <name type="scientific">Actinobacillus pleuropneumoniae serovar 6 str. Femo</name>
    <dbReference type="NCBI Taxonomy" id="754256"/>
    <lineage>
        <taxon>Bacteria</taxon>
        <taxon>Pseudomonadati</taxon>
        <taxon>Pseudomonadota</taxon>
        <taxon>Gammaproteobacteria</taxon>
        <taxon>Pasteurellales</taxon>
        <taxon>Pasteurellaceae</taxon>
        <taxon>Actinobacillus</taxon>
    </lineage>
</organism>
<dbReference type="InterPro" id="IPR014161">
    <property type="entry name" value="Tol-Pal_TolA"/>
</dbReference>